<evidence type="ECO:0000313" key="4">
    <source>
        <dbReference type="EMBL" id="KAK3554537.1"/>
    </source>
</evidence>
<evidence type="ECO:0000256" key="1">
    <source>
        <dbReference type="ARBA" id="ARBA00010879"/>
    </source>
</evidence>
<dbReference type="PANTHER" id="PTHR24559:SF440">
    <property type="entry name" value="RIBONUCLEASE H"/>
    <property type="match status" value="1"/>
</dbReference>
<evidence type="ECO:0000259" key="3">
    <source>
        <dbReference type="PROSITE" id="PS50878"/>
    </source>
</evidence>
<comment type="caution">
    <text evidence="4">The sequence shown here is derived from an EMBL/GenBank/DDBJ whole genome shotgun (WGS) entry which is preliminary data.</text>
</comment>
<dbReference type="Gene3D" id="3.30.70.270">
    <property type="match status" value="1"/>
</dbReference>
<dbReference type="PANTHER" id="PTHR24559">
    <property type="entry name" value="TRANSPOSON TY3-I GAG-POL POLYPROTEIN"/>
    <property type="match status" value="1"/>
</dbReference>
<dbReference type="InterPro" id="IPR043128">
    <property type="entry name" value="Rev_trsase/Diguanyl_cyclase"/>
</dbReference>
<dbReference type="Pfam" id="PF08284">
    <property type="entry name" value="RVP_2"/>
    <property type="match status" value="1"/>
</dbReference>
<dbReference type="InterPro" id="IPR000477">
    <property type="entry name" value="RT_dom"/>
</dbReference>
<protein>
    <recommendedName>
        <fullName evidence="2">ribonuclease H</fullName>
        <ecNumber evidence="2">3.1.26.4</ecNumber>
    </recommendedName>
</protein>
<keyword evidence="5" id="KW-1185">Reference proteome</keyword>
<organism evidence="4 5">
    <name type="scientific">Hemibagrus guttatus</name>
    <dbReference type="NCBI Taxonomy" id="175788"/>
    <lineage>
        <taxon>Eukaryota</taxon>
        <taxon>Metazoa</taxon>
        <taxon>Chordata</taxon>
        <taxon>Craniata</taxon>
        <taxon>Vertebrata</taxon>
        <taxon>Euteleostomi</taxon>
        <taxon>Actinopterygii</taxon>
        <taxon>Neopterygii</taxon>
        <taxon>Teleostei</taxon>
        <taxon>Ostariophysi</taxon>
        <taxon>Siluriformes</taxon>
        <taxon>Bagridae</taxon>
        <taxon>Hemibagrus</taxon>
    </lineage>
</organism>
<dbReference type="SUPFAM" id="SSF56672">
    <property type="entry name" value="DNA/RNA polymerases"/>
    <property type="match status" value="1"/>
</dbReference>
<dbReference type="GO" id="GO:0004523">
    <property type="term" value="F:RNA-DNA hybrid ribonuclease activity"/>
    <property type="evidence" value="ECO:0007669"/>
    <property type="project" value="UniProtKB-EC"/>
</dbReference>
<dbReference type="CDD" id="cd00303">
    <property type="entry name" value="retropepsin_like"/>
    <property type="match status" value="1"/>
</dbReference>
<name>A0AAE0VBX0_9TELE</name>
<dbReference type="Proteomes" id="UP001274896">
    <property type="component" value="Unassembled WGS sequence"/>
</dbReference>
<dbReference type="Gene3D" id="3.10.10.10">
    <property type="entry name" value="HIV Type 1 Reverse Transcriptase, subunit A, domain 1"/>
    <property type="match status" value="1"/>
</dbReference>
<dbReference type="Gene3D" id="2.40.70.10">
    <property type="entry name" value="Acid Proteases"/>
    <property type="match status" value="1"/>
</dbReference>
<gene>
    <name evidence="4" type="ORF">QTP70_024438</name>
</gene>
<accession>A0AAE0VBX0</accession>
<comment type="similarity">
    <text evidence="1">Belongs to the beta type-B retroviral polymerase family. HERV class-II K(HML-2) pol subfamily.</text>
</comment>
<feature type="domain" description="Reverse transcriptase" evidence="3">
    <location>
        <begin position="212"/>
        <end position="391"/>
    </location>
</feature>
<dbReference type="InterPro" id="IPR021109">
    <property type="entry name" value="Peptidase_aspartic_dom_sf"/>
</dbReference>
<proteinExistence type="inferred from homology"/>
<dbReference type="PROSITE" id="PS50878">
    <property type="entry name" value="RT_POL"/>
    <property type="match status" value="1"/>
</dbReference>
<dbReference type="SUPFAM" id="SSF50630">
    <property type="entry name" value="Acid proteases"/>
    <property type="match status" value="1"/>
</dbReference>
<sequence length="427" mass="49032">MPHPPSVIYTNALLDSGSAGNFISGALCRQLHLKTTAMPKIYQIHSVTGKLLRQVRYRAGPLHLQAWVLHTEEIHLLVLEDSMADVILGHPWFEQHNPIISWETGEILNWGDQCFKDCFPELPVPNLPRPHEVPVYATSVESPLETHSTDIPACYSRFSDFFCPRKASKLPPHRPWDCAIDLIPGEPVPRGKIYSLSILEEKAMEEYINEALSQGYIRPSTSPAASSFFFVAKKDRGLRPCIDYRALNKITIKFRYPLSLVPSVLEHLRGATVFTKLDLRSAYNLIRIREGDKWKTAFMTPTGHYEYLVMPYGLVNAPSVFQDFMHEVLREFLHKSVLVYIDDILIYSRSMADHRQHVAEVLQCLKDYRLFLKAEKCTFHQSSVQFLGYIINHSGVRMDERNVTAVRDWPILTSVKDLQRFLCFANF</sequence>
<dbReference type="EC" id="3.1.26.4" evidence="2"/>
<evidence type="ECO:0000313" key="5">
    <source>
        <dbReference type="Proteomes" id="UP001274896"/>
    </source>
</evidence>
<dbReference type="EMBL" id="JAUCMX010000002">
    <property type="protein sequence ID" value="KAK3554537.1"/>
    <property type="molecule type" value="Genomic_DNA"/>
</dbReference>
<dbReference type="InterPro" id="IPR053134">
    <property type="entry name" value="RNA-dir_DNA_polymerase"/>
</dbReference>
<dbReference type="InterPro" id="IPR043502">
    <property type="entry name" value="DNA/RNA_pol_sf"/>
</dbReference>
<dbReference type="AlphaFoldDB" id="A0AAE0VBX0"/>
<evidence type="ECO:0000256" key="2">
    <source>
        <dbReference type="ARBA" id="ARBA00012180"/>
    </source>
</evidence>
<reference evidence="4" key="1">
    <citation type="submission" date="2023-06" db="EMBL/GenBank/DDBJ databases">
        <title>Male Hemibagrus guttatus genome.</title>
        <authorList>
            <person name="Bian C."/>
        </authorList>
    </citation>
    <scope>NUCLEOTIDE SEQUENCE</scope>
    <source>
        <strain evidence="4">Male_cb2023</strain>
        <tissue evidence="4">Muscle</tissue>
    </source>
</reference>
<dbReference type="Pfam" id="PF00078">
    <property type="entry name" value="RVT_1"/>
    <property type="match status" value="1"/>
</dbReference>
<dbReference type="CDD" id="cd01647">
    <property type="entry name" value="RT_LTR"/>
    <property type="match status" value="1"/>
</dbReference>